<proteinExistence type="predicted"/>
<organism evidence="1 2">
    <name type="scientific">Venturia effusa</name>
    <dbReference type="NCBI Taxonomy" id="50376"/>
    <lineage>
        <taxon>Eukaryota</taxon>
        <taxon>Fungi</taxon>
        <taxon>Dikarya</taxon>
        <taxon>Ascomycota</taxon>
        <taxon>Pezizomycotina</taxon>
        <taxon>Dothideomycetes</taxon>
        <taxon>Pleosporomycetidae</taxon>
        <taxon>Venturiales</taxon>
        <taxon>Venturiaceae</taxon>
        <taxon>Venturia</taxon>
    </lineage>
</organism>
<dbReference type="OrthoDB" id="47059at2759"/>
<name>A0A517LM50_9PEZI</name>
<sequence length="189" mass="21163">MDQKHRMIPIVETLAPQADKISLEERSEIDSDSNRTFATIRNLPDQEVILFFTPAIASKSDLDPFEPLGRAIHSYHRRIRHVPYTLTDGFTYVHEAHLAHASVGAVFMVVLFGHNYEERWLDQQKFLSDSVLKRTNRPDGKTLPSVRMRVGATGAGGASGWDGDVWCSGSGGSDQLTRMVDGIFTENYV</sequence>
<dbReference type="EMBL" id="CP042200">
    <property type="protein sequence ID" value="QDS76728.1"/>
    <property type="molecule type" value="Genomic_DNA"/>
</dbReference>
<protein>
    <submittedName>
        <fullName evidence="1">Uncharacterized protein</fullName>
    </submittedName>
</protein>
<gene>
    <name evidence="1" type="ORF">FKW77_001223</name>
</gene>
<reference evidence="1 2" key="1">
    <citation type="submission" date="2019-07" db="EMBL/GenBank/DDBJ databases">
        <title>Finished genome of Venturia effusa.</title>
        <authorList>
            <person name="Young C.A."/>
            <person name="Cox M.P."/>
            <person name="Ganley A.R.D."/>
            <person name="David W.J."/>
        </authorList>
    </citation>
    <scope>NUCLEOTIDE SEQUENCE [LARGE SCALE GENOMIC DNA]</scope>
    <source>
        <strain evidence="2">albino</strain>
    </source>
</reference>
<dbReference type="AlphaFoldDB" id="A0A517LM50"/>
<evidence type="ECO:0000313" key="1">
    <source>
        <dbReference type="EMBL" id="QDS76728.1"/>
    </source>
</evidence>
<evidence type="ECO:0000313" key="2">
    <source>
        <dbReference type="Proteomes" id="UP000316270"/>
    </source>
</evidence>
<dbReference type="Proteomes" id="UP000316270">
    <property type="component" value="Chromosome 16"/>
</dbReference>
<accession>A0A517LM50</accession>
<keyword evidence="2" id="KW-1185">Reference proteome</keyword>